<gene>
    <name evidence="1" type="ORF">E6C27_scaffold135G002370</name>
</gene>
<dbReference type="Gene3D" id="3.40.50.300">
    <property type="entry name" value="P-loop containing nucleotide triphosphate hydrolases"/>
    <property type="match status" value="1"/>
</dbReference>
<reference evidence="1 2" key="1">
    <citation type="submission" date="2019-08" db="EMBL/GenBank/DDBJ databases">
        <title>Draft genome sequences of two oriental melons (Cucumis melo L. var makuwa).</title>
        <authorList>
            <person name="Kwon S.-Y."/>
        </authorList>
    </citation>
    <scope>NUCLEOTIDE SEQUENCE [LARGE SCALE GENOMIC DNA]</scope>
    <source>
        <strain evidence="2">cv. SW 3</strain>
        <tissue evidence="1">Leaf</tissue>
    </source>
</reference>
<evidence type="ECO:0000313" key="2">
    <source>
        <dbReference type="Proteomes" id="UP000321393"/>
    </source>
</evidence>
<accession>A0A5A7UHW6</accession>
<dbReference type="Proteomes" id="UP000321393">
    <property type="component" value="Unassembled WGS sequence"/>
</dbReference>
<dbReference type="InterPro" id="IPR027417">
    <property type="entry name" value="P-loop_NTPase"/>
</dbReference>
<evidence type="ECO:0000313" key="1">
    <source>
        <dbReference type="EMBL" id="KAA0053846.1"/>
    </source>
</evidence>
<organism evidence="1 2">
    <name type="scientific">Cucumis melo var. makuwa</name>
    <name type="common">Oriental melon</name>
    <dbReference type="NCBI Taxonomy" id="1194695"/>
    <lineage>
        <taxon>Eukaryota</taxon>
        <taxon>Viridiplantae</taxon>
        <taxon>Streptophyta</taxon>
        <taxon>Embryophyta</taxon>
        <taxon>Tracheophyta</taxon>
        <taxon>Spermatophyta</taxon>
        <taxon>Magnoliopsida</taxon>
        <taxon>eudicotyledons</taxon>
        <taxon>Gunneridae</taxon>
        <taxon>Pentapetalae</taxon>
        <taxon>rosids</taxon>
        <taxon>fabids</taxon>
        <taxon>Cucurbitales</taxon>
        <taxon>Cucurbitaceae</taxon>
        <taxon>Benincaseae</taxon>
        <taxon>Cucumis</taxon>
    </lineage>
</organism>
<dbReference type="OrthoDB" id="5279713at2759"/>
<dbReference type="AlphaFoldDB" id="A0A5A7UHW6"/>
<proteinExistence type="predicted"/>
<dbReference type="EMBL" id="SSTE01009109">
    <property type="protein sequence ID" value="KAA0053846.1"/>
    <property type="molecule type" value="Genomic_DNA"/>
</dbReference>
<dbReference type="SUPFAM" id="SSF52540">
    <property type="entry name" value="P-loop containing nucleoside triphosphate hydrolases"/>
    <property type="match status" value="1"/>
</dbReference>
<sequence>MKNITQALCKHYCAASPLGLVSNESNTIGTEAALKQIRETTSMLNFQVEGREAEVLEILKLVIDSSDEHHMSVISIVGMGGLGKTNFGQDGLQS</sequence>
<protein>
    <submittedName>
        <fullName evidence="1">Disease resistance protein RGA2-like</fullName>
    </submittedName>
</protein>
<name>A0A5A7UHW6_CUCMM</name>
<comment type="caution">
    <text evidence="1">The sequence shown here is derived from an EMBL/GenBank/DDBJ whole genome shotgun (WGS) entry which is preliminary data.</text>
</comment>